<evidence type="ECO:0000256" key="5">
    <source>
        <dbReference type="HAMAP-Rule" id="MF_00120"/>
    </source>
</evidence>
<evidence type="ECO:0000256" key="1">
    <source>
        <dbReference type="ARBA" id="ARBA00022598"/>
    </source>
</evidence>
<feature type="active site" description="Acyl-ester intermediate" evidence="5">
    <location>
        <position position="172"/>
    </location>
</feature>
<dbReference type="NCBIfam" id="TIGR00132">
    <property type="entry name" value="gatA"/>
    <property type="match status" value="1"/>
</dbReference>
<keyword evidence="7" id="KW-0808">Transferase</keyword>
<dbReference type="EMBL" id="PFBP01000014">
    <property type="protein sequence ID" value="PIT89995.1"/>
    <property type="molecule type" value="Genomic_DNA"/>
</dbReference>
<comment type="subunit">
    <text evidence="5">Heterotrimer of A, B and C subunits.</text>
</comment>
<dbReference type="Pfam" id="PF01425">
    <property type="entry name" value="Amidase"/>
    <property type="match status" value="1"/>
</dbReference>
<reference evidence="8" key="1">
    <citation type="submission" date="2017-09" db="EMBL/GenBank/DDBJ databases">
        <title>Depth-based differentiation of microbial function through sediment-hosted aquifers and enrichment of novel symbionts in the deep terrestrial subsurface.</title>
        <authorList>
            <person name="Probst A.J."/>
            <person name="Ladd B."/>
            <person name="Jarett J.K."/>
            <person name="Geller-Mcgrath D.E."/>
            <person name="Sieber C.M.K."/>
            <person name="Emerson J.B."/>
            <person name="Anantharaman K."/>
            <person name="Thomas B.C."/>
            <person name="Malmstrom R."/>
            <person name="Stieglmeier M."/>
            <person name="Klingl A."/>
            <person name="Woyke T."/>
            <person name="Ryan C.M."/>
            <person name="Banfield J.F."/>
        </authorList>
    </citation>
    <scope>NUCLEOTIDE SEQUENCE [LARGE SCALE GENOMIC DNA]</scope>
</reference>
<feature type="active site" description="Charge relay system" evidence="5">
    <location>
        <position position="73"/>
    </location>
</feature>
<dbReference type="GO" id="GO:0016740">
    <property type="term" value="F:transferase activity"/>
    <property type="evidence" value="ECO:0007669"/>
    <property type="project" value="UniProtKB-KW"/>
</dbReference>
<keyword evidence="2 5" id="KW-0547">Nucleotide-binding</keyword>
<proteinExistence type="inferred from homology"/>
<evidence type="ECO:0000256" key="4">
    <source>
        <dbReference type="ARBA" id="ARBA00022917"/>
    </source>
</evidence>
<evidence type="ECO:0000313" key="8">
    <source>
        <dbReference type="Proteomes" id="UP000231464"/>
    </source>
</evidence>
<dbReference type="InterPro" id="IPR004412">
    <property type="entry name" value="GatA"/>
</dbReference>
<dbReference type="Proteomes" id="UP000231464">
    <property type="component" value="Unassembled WGS sequence"/>
</dbReference>
<keyword evidence="1 5" id="KW-0436">Ligase</keyword>
<dbReference type="GO" id="GO:0006412">
    <property type="term" value="P:translation"/>
    <property type="evidence" value="ECO:0007669"/>
    <property type="project" value="UniProtKB-UniRule"/>
</dbReference>
<organism evidence="7 8">
    <name type="scientific">Candidatus Kuenenbacteria bacterium CG10_big_fil_rev_8_21_14_0_10_36_11</name>
    <dbReference type="NCBI Taxonomy" id="1974618"/>
    <lineage>
        <taxon>Bacteria</taxon>
        <taxon>Candidatus Kueneniibacteriota</taxon>
    </lineage>
</organism>
<dbReference type="InterPro" id="IPR036928">
    <property type="entry name" value="AS_sf"/>
</dbReference>
<comment type="catalytic activity">
    <reaction evidence="5">
        <text>L-glutamyl-tRNA(Gln) + L-glutamine + ATP + H2O = L-glutaminyl-tRNA(Gln) + L-glutamate + ADP + phosphate + H(+)</text>
        <dbReference type="Rhea" id="RHEA:17521"/>
        <dbReference type="Rhea" id="RHEA-COMP:9681"/>
        <dbReference type="Rhea" id="RHEA-COMP:9684"/>
        <dbReference type="ChEBI" id="CHEBI:15377"/>
        <dbReference type="ChEBI" id="CHEBI:15378"/>
        <dbReference type="ChEBI" id="CHEBI:29985"/>
        <dbReference type="ChEBI" id="CHEBI:30616"/>
        <dbReference type="ChEBI" id="CHEBI:43474"/>
        <dbReference type="ChEBI" id="CHEBI:58359"/>
        <dbReference type="ChEBI" id="CHEBI:78520"/>
        <dbReference type="ChEBI" id="CHEBI:78521"/>
        <dbReference type="ChEBI" id="CHEBI:456216"/>
        <dbReference type="EC" id="6.3.5.7"/>
    </reaction>
</comment>
<comment type="similarity">
    <text evidence="5">Belongs to the amidase family. GatA subfamily.</text>
</comment>
<comment type="function">
    <text evidence="5">Allows the formation of correctly charged Gln-tRNA(Gln) through the transamidation of misacylated Glu-tRNA(Gln) in organisms which lack glutaminyl-tRNA synthetase. The reaction takes place in the presence of glutamine and ATP through an activated gamma-phospho-Glu-tRNA(Gln).</text>
</comment>
<sequence>MIQELHQKLITKEISATELARDYLRRIEEKNPVLNAFITVAEKEALKQAEKVDKKIANGDEISLLAGIPVAIKDVIMTEGIKTTAGSKILENYIAPYDATAAKKIKDAGAVILGKNNCDEFAMGSSTENSAFGPTKNPHDLARVPGGTSGGSSCAVAADLSVYSLGTDTGGSVRQPAAFCGVVGLKPTYGSVSRYGLIADASSLDQIGPLTKNVADAKIVFDMIKGKDEKDATSVSLKHKNIKTLKQKDSLAGFKIGIPQEYFIKGIDAEVEIAVREVIEKVRELGAEIIEVSLPYTEYALAVYYIIQPAEASANLARFDGIRYGNRGITRNTTLNYADKLIDVYKKTRAEFLGDEVKRRIMLGTYALSAGYYDAYYKKAGQVRTLIRKDFKKVFDKVDILLTPTTPTPAFKLGEKTNDPLTMYLEDIFTVPANLSGVPAMSLPCSKTKTGLPIGVQLIAPWFNEDALFEVGERLEKSNL</sequence>
<dbReference type="AlphaFoldDB" id="A0A2M6WBD9"/>
<keyword evidence="4 5" id="KW-0648">Protein biosynthesis</keyword>
<comment type="caution">
    <text evidence="5">Lacks conserved residue(s) required for the propagation of feature annotation.</text>
</comment>
<dbReference type="GO" id="GO:0005524">
    <property type="term" value="F:ATP binding"/>
    <property type="evidence" value="ECO:0007669"/>
    <property type="project" value="UniProtKB-KW"/>
</dbReference>
<dbReference type="EC" id="6.3.5.7" evidence="5"/>
<dbReference type="PANTHER" id="PTHR11895:SF7">
    <property type="entry name" value="GLUTAMYL-TRNA(GLN) AMIDOTRANSFERASE SUBUNIT A, MITOCHONDRIAL"/>
    <property type="match status" value="1"/>
</dbReference>
<dbReference type="SUPFAM" id="SSF75304">
    <property type="entry name" value="Amidase signature (AS) enzymes"/>
    <property type="match status" value="1"/>
</dbReference>
<dbReference type="InterPro" id="IPR023631">
    <property type="entry name" value="Amidase_dom"/>
</dbReference>
<comment type="caution">
    <text evidence="7">The sequence shown here is derived from an EMBL/GenBank/DDBJ whole genome shotgun (WGS) entry which is preliminary data.</text>
</comment>
<keyword evidence="3 5" id="KW-0067">ATP-binding</keyword>
<name>A0A2M6WBD9_9BACT</name>
<evidence type="ECO:0000256" key="3">
    <source>
        <dbReference type="ARBA" id="ARBA00022840"/>
    </source>
</evidence>
<dbReference type="HAMAP" id="MF_00120">
    <property type="entry name" value="GatA"/>
    <property type="match status" value="1"/>
</dbReference>
<evidence type="ECO:0000313" key="7">
    <source>
        <dbReference type="EMBL" id="PIT89995.1"/>
    </source>
</evidence>
<dbReference type="PANTHER" id="PTHR11895">
    <property type="entry name" value="TRANSAMIDASE"/>
    <property type="match status" value="1"/>
</dbReference>
<dbReference type="GO" id="GO:0050567">
    <property type="term" value="F:glutaminyl-tRNA synthase (glutamine-hydrolyzing) activity"/>
    <property type="evidence" value="ECO:0007669"/>
    <property type="project" value="UniProtKB-UniRule"/>
</dbReference>
<evidence type="ECO:0000259" key="6">
    <source>
        <dbReference type="Pfam" id="PF01425"/>
    </source>
</evidence>
<feature type="domain" description="Amidase" evidence="6">
    <location>
        <begin position="18"/>
        <end position="468"/>
    </location>
</feature>
<dbReference type="Gene3D" id="3.90.1300.10">
    <property type="entry name" value="Amidase signature (AS) domain"/>
    <property type="match status" value="1"/>
</dbReference>
<protein>
    <recommendedName>
        <fullName evidence="5">Glutamyl-tRNA(Gln) amidotransferase subunit A</fullName>
        <shortName evidence="5">Glu-ADT subunit A</shortName>
        <ecNumber evidence="5">6.3.5.7</ecNumber>
    </recommendedName>
</protein>
<accession>A0A2M6WBD9</accession>
<evidence type="ECO:0000256" key="2">
    <source>
        <dbReference type="ARBA" id="ARBA00022741"/>
    </source>
</evidence>
<dbReference type="GO" id="GO:0030956">
    <property type="term" value="C:glutamyl-tRNA(Gln) amidotransferase complex"/>
    <property type="evidence" value="ECO:0007669"/>
    <property type="project" value="InterPro"/>
</dbReference>
<dbReference type="InterPro" id="IPR000120">
    <property type="entry name" value="Amidase"/>
</dbReference>
<gene>
    <name evidence="5 7" type="primary">gatA</name>
    <name evidence="7" type="ORF">COU23_00930</name>
</gene>